<evidence type="ECO:0000313" key="2">
    <source>
        <dbReference type="Proteomes" id="UP001060504"/>
    </source>
</evidence>
<dbReference type="EMBL" id="BPRH01003292">
    <property type="protein sequence ID" value="GJF08813.1"/>
    <property type="molecule type" value="Genomic_DNA"/>
</dbReference>
<comment type="caution">
    <text evidence="1">The sequence shown here is derived from an EMBL/GenBank/DDBJ whole genome shotgun (WGS) entry which is preliminary data.</text>
</comment>
<name>A0ABQ4V6Z4_9MYCO</name>
<reference evidence="1 2" key="1">
    <citation type="submission" date="2021-08" db="EMBL/GenBank/DDBJ databases">
        <title>Draft genome sequence of Mycolicibacterium sp. NGTWS1702 strain.</title>
        <authorList>
            <person name="Matsumoto M."/>
            <person name="Tang B.C.C."/>
            <person name="Machida Y."/>
            <person name="Matoyama H."/>
            <person name="Kishihara T."/>
            <person name="Sato S."/>
            <person name="Kondo I."/>
            <person name="Sano M."/>
            <person name="Kato G."/>
        </authorList>
    </citation>
    <scope>NUCLEOTIDE SEQUENCE [LARGE SCALE GENOMIC DNA]</scope>
    <source>
        <strain evidence="1 2">NGTWSNA01</strain>
    </source>
</reference>
<protein>
    <recommendedName>
        <fullName evidence="3">DUF559 domain-containing protein</fullName>
    </recommendedName>
</protein>
<evidence type="ECO:0000313" key="1">
    <source>
        <dbReference type="EMBL" id="GJF08813.1"/>
    </source>
</evidence>
<keyword evidence="2" id="KW-1185">Reference proteome</keyword>
<organism evidence="1 2">
    <name type="scientific">Mycolicibacterium cyprinidarum</name>
    <dbReference type="NCBI Taxonomy" id="2860311"/>
    <lineage>
        <taxon>Bacteria</taxon>
        <taxon>Bacillati</taxon>
        <taxon>Actinomycetota</taxon>
        <taxon>Actinomycetes</taxon>
        <taxon>Mycobacteriales</taxon>
        <taxon>Mycobacteriaceae</taxon>
        <taxon>Mycolicibacterium</taxon>
    </lineage>
</organism>
<gene>
    <name evidence="1" type="ORF">NGTWS1702_31550</name>
</gene>
<dbReference type="Proteomes" id="UP001060504">
    <property type="component" value="Unassembled WGS sequence"/>
</dbReference>
<accession>A0ABQ4V6Z4</accession>
<proteinExistence type="predicted"/>
<evidence type="ECO:0008006" key="3">
    <source>
        <dbReference type="Google" id="ProtNLM"/>
    </source>
</evidence>
<sequence>MFPDVYATSALPSLRERTLGAWLWSRRDGIIAGRAAAALHGAKWVNRGAPIEMIWKCGRPPSGLVVRSERIDGDEITQIDGLFVTTPERTALDLARHLPRNSAVVHLDALAQASGVSAMDVLTLAHRYPGSRGIRSAITALSLMDDGAESPHETLLRLVLRDKWLDVPTTQIRAGDGDVDAVIDVGYEEPRVGLDYEGKHFDETDGVAEFTERAESLKGLGWHYRHVVCEDSVGSILEMVRQSFVRSGYRPTVNPSRR</sequence>